<feature type="transmembrane region" description="Helical" evidence="2">
    <location>
        <begin position="382"/>
        <end position="404"/>
    </location>
</feature>
<accession>A0AAD7UV36</accession>
<proteinExistence type="predicted"/>
<feature type="transmembrane region" description="Helical" evidence="2">
    <location>
        <begin position="141"/>
        <end position="163"/>
    </location>
</feature>
<feature type="compositionally biased region" description="Polar residues" evidence="1">
    <location>
        <begin position="53"/>
        <end position="68"/>
    </location>
</feature>
<evidence type="ECO:0000313" key="4">
    <source>
        <dbReference type="EMBL" id="KAJ8653800.1"/>
    </source>
</evidence>
<dbReference type="InterPro" id="IPR009597">
    <property type="entry name" value="DUF1206"/>
</dbReference>
<dbReference type="GeneID" id="83218002"/>
<dbReference type="Pfam" id="PF06724">
    <property type="entry name" value="DUF1206"/>
    <property type="match status" value="2"/>
</dbReference>
<dbReference type="EMBL" id="JARTCD010000072">
    <property type="protein sequence ID" value="KAJ8653800.1"/>
    <property type="molecule type" value="Genomic_DNA"/>
</dbReference>
<keyword evidence="2" id="KW-0812">Transmembrane</keyword>
<gene>
    <name evidence="4" type="ORF">O0I10_010599</name>
</gene>
<feature type="transmembrane region" description="Helical" evidence="2">
    <location>
        <begin position="282"/>
        <end position="300"/>
    </location>
</feature>
<reference evidence="4 5" key="1">
    <citation type="submission" date="2023-03" db="EMBL/GenBank/DDBJ databases">
        <title>Genome sequence of Lichtheimia ornata CBS 291.66.</title>
        <authorList>
            <person name="Mohabir J.T."/>
            <person name="Shea T.P."/>
            <person name="Kurbessoian T."/>
            <person name="Berby B."/>
            <person name="Fontaine J."/>
            <person name="Livny J."/>
            <person name="Gnirke A."/>
            <person name="Stajich J.E."/>
            <person name="Cuomo C.A."/>
        </authorList>
    </citation>
    <scope>NUCLEOTIDE SEQUENCE [LARGE SCALE GENOMIC DNA]</scope>
    <source>
        <strain evidence="4">CBS 291.66</strain>
    </source>
</reference>
<evidence type="ECO:0000256" key="2">
    <source>
        <dbReference type="SAM" id="Phobius"/>
    </source>
</evidence>
<feature type="region of interest" description="Disordered" evidence="1">
    <location>
        <begin position="427"/>
        <end position="446"/>
    </location>
</feature>
<evidence type="ECO:0000259" key="3">
    <source>
        <dbReference type="Pfam" id="PF06724"/>
    </source>
</evidence>
<dbReference type="AlphaFoldDB" id="A0AAD7UV36"/>
<comment type="caution">
    <text evidence="4">The sequence shown here is derived from an EMBL/GenBank/DDBJ whole genome shotgun (WGS) entry which is preliminary data.</text>
</comment>
<protein>
    <recommendedName>
        <fullName evidence="3">DUF1206 domain-containing protein</fullName>
    </recommendedName>
</protein>
<dbReference type="Proteomes" id="UP001234581">
    <property type="component" value="Unassembled WGS sequence"/>
</dbReference>
<feature type="region of interest" description="Disordered" evidence="1">
    <location>
        <begin position="1"/>
        <end position="115"/>
    </location>
</feature>
<evidence type="ECO:0000256" key="1">
    <source>
        <dbReference type="SAM" id="MobiDB-lite"/>
    </source>
</evidence>
<feature type="compositionally biased region" description="Polar residues" evidence="1">
    <location>
        <begin position="495"/>
        <end position="506"/>
    </location>
</feature>
<feature type="compositionally biased region" description="Low complexity" evidence="1">
    <location>
        <begin position="69"/>
        <end position="89"/>
    </location>
</feature>
<feature type="transmembrane region" description="Helical" evidence="2">
    <location>
        <begin position="232"/>
        <end position="254"/>
    </location>
</feature>
<keyword evidence="2" id="KW-0472">Membrane</keyword>
<organism evidence="4 5">
    <name type="scientific">Lichtheimia ornata</name>
    <dbReference type="NCBI Taxonomy" id="688661"/>
    <lineage>
        <taxon>Eukaryota</taxon>
        <taxon>Fungi</taxon>
        <taxon>Fungi incertae sedis</taxon>
        <taxon>Mucoromycota</taxon>
        <taxon>Mucoromycotina</taxon>
        <taxon>Mucoromycetes</taxon>
        <taxon>Mucorales</taxon>
        <taxon>Lichtheimiaceae</taxon>
        <taxon>Lichtheimia</taxon>
    </lineage>
</organism>
<feature type="domain" description="DUF1206" evidence="3">
    <location>
        <begin position="335"/>
        <end position="405"/>
    </location>
</feature>
<feature type="compositionally biased region" description="Polar residues" evidence="1">
    <location>
        <begin position="90"/>
        <end position="106"/>
    </location>
</feature>
<evidence type="ECO:0000313" key="5">
    <source>
        <dbReference type="Proteomes" id="UP001234581"/>
    </source>
</evidence>
<feature type="domain" description="DUF1206" evidence="3">
    <location>
        <begin position="146"/>
        <end position="219"/>
    </location>
</feature>
<feature type="compositionally biased region" description="Acidic residues" evidence="1">
    <location>
        <begin position="427"/>
        <end position="438"/>
    </location>
</feature>
<keyword evidence="5" id="KW-1185">Reference proteome</keyword>
<feature type="transmembrane region" description="Helical" evidence="2">
    <location>
        <begin position="183"/>
        <end position="211"/>
    </location>
</feature>
<feature type="compositionally biased region" description="Polar residues" evidence="1">
    <location>
        <begin position="34"/>
        <end position="45"/>
    </location>
</feature>
<name>A0AAD7UV36_9FUNG</name>
<dbReference type="RefSeq" id="XP_058338714.1">
    <property type="nucleotide sequence ID" value="XM_058490578.1"/>
</dbReference>
<sequence length="506" mass="55003">MTAVSLKKSNRDSTASWSPLTTAAGARGDDDATSQKSSTSAANDNNEPHETMTDTPSRDYTTIPIQVSTDDTATTDNNDTTAATATATTPTSLSPEPANSDNASSQPDRKNDAKVPNIIRVKSLPFYRGGVRPRHAKIVRFIGRCGFVAKGVVYGIIGVLILTNVSGAWTPNGSQGNESPQGAFLLLGGIPAIGRPILVVMAIGLITYLVWRFWEAITGQAFDAMLSKRTNFFRYRLSPIVSGGVYCAYLYYLIQMIYQTNEEQQKTASSNEFPASFTDTTVGSAFVGVFGVAFMIAFATQIQNAVTGNFIPDLKTSAPDARKWEARIVNLSGRIGFGGRAAMFGTLSGFFWDSLAKRNESGNVNVVAAAISKLATHDGGKAFMVLLGLGLIIYGLFAIANAYYKYFPTPPPSRINMYQLITEEDDNDMNSQEQDEPNNEPNHGTSWWRRLWDKRHPKRSQQQCNNEKGGGEENHVEATTTTIPNGRPHHHDSQDGASTNTNDAIV</sequence>
<feature type="region of interest" description="Disordered" evidence="1">
    <location>
        <begin position="456"/>
        <end position="506"/>
    </location>
</feature>
<keyword evidence="2" id="KW-1133">Transmembrane helix</keyword>